<dbReference type="Proteomes" id="UP001519331">
    <property type="component" value="Unassembled WGS sequence"/>
</dbReference>
<dbReference type="EMBL" id="JAGINX010000001">
    <property type="protein sequence ID" value="MBP2318278.1"/>
    <property type="molecule type" value="Genomic_DNA"/>
</dbReference>
<evidence type="ECO:0000313" key="2">
    <source>
        <dbReference type="EMBL" id="MBP2318278.1"/>
    </source>
</evidence>
<accession>A0ABS4T316</accession>
<gene>
    <name evidence="2" type="ORF">JOF45_001297</name>
</gene>
<comment type="caution">
    <text evidence="2">The sequence shown here is derived from an EMBL/GenBank/DDBJ whole genome shotgun (WGS) entry which is preliminary data.</text>
</comment>
<name>A0ABS4T316_9MICC</name>
<proteinExistence type="predicted"/>
<feature type="region of interest" description="Disordered" evidence="1">
    <location>
        <begin position="1"/>
        <end position="40"/>
    </location>
</feature>
<protein>
    <submittedName>
        <fullName evidence="2">Uncharacterized protein</fullName>
    </submittedName>
</protein>
<evidence type="ECO:0000313" key="3">
    <source>
        <dbReference type="Proteomes" id="UP001519331"/>
    </source>
</evidence>
<organism evidence="2 3">
    <name type="scientific">Nesterenkonia lacusekhoensis</name>
    <dbReference type="NCBI Taxonomy" id="150832"/>
    <lineage>
        <taxon>Bacteria</taxon>
        <taxon>Bacillati</taxon>
        <taxon>Actinomycetota</taxon>
        <taxon>Actinomycetes</taxon>
        <taxon>Micrococcales</taxon>
        <taxon>Micrococcaceae</taxon>
        <taxon>Nesterenkonia</taxon>
    </lineage>
</organism>
<evidence type="ECO:0000256" key="1">
    <source>
        <dbReference type="SAM" id="MobiDB-lite"/>
    </source>
</evidence>
<feature type="compositionally biased region" description="Acidic residues" evidence="1">
    <location>
        <begin position="11"/>
        <end position="32"/>
    </location>
</feature>
<sequence length="40" mass="4661">MKCSSYAVAQDEVDEQQEEQDEEQEDELEEEQVDPKAISE</sequence>
<keyword evidence="3" id="KW-1185">Reference proteome</keyword>
<reference evidence="2 3" key="1">
    <citation type="submission" date="2021-03" db="EMBL/GenBank/DDBJ databases">
        <title>Sequencing the genomes of 1000 actinobacteria strains.</title>
        <authorList>
            <person name="Klenk H.-P."/>
        </authorList>
    </citation>
    <scope>NUCLEOTIDE SEQUENCE [LARGE SCALE GENOMIC DNA]</scope>
    <source>
        <strain evidence="2 3">DSM 12544</strain>
    </source>
</reference>